<keyword evidence="2" id="KW-1003">Cell membrane</keyword>
<keyword evidence="4 6" id="KW-1133">Transmembrane helix</keyword>
<evidence type="ECO:0000313" key="9">
    <source>
        <dbReference type="Proteomes" id="UP001501523"/>
    </source>
</evidence>
<evidence type="ECO:0000256" key="2">
    <source>
        <dbReference type="ARBA" id="ARBA00022475"/>
    </source>
</evidence>
<dbReference type="EMBL" id="BAAAEU010000007">
    <property type="protein sequence ID" value="GAA0714355.1"/>
    <property type="molecule type" value="Genomic_DNA"/>
</dbReference>
<dbReference type="Proteomes" id="UP001501523">
    <property type="component" value="Unassembled WGS sequence"/>
</dbReference>
<evidence type="ECO:0000256" key="3">
    <source>
        <dbReference type="ARBA" id="ARBA00022692"/>
    </source>
</evidence>
<dbReference type="PANTHER" id="PTHR36115:SF10">
    <property type="entry name" value="RDD DOMAIN-CONTAINING PROTEIN"/>
    <property type="match status" value="1"/>
</dbReference>
<evidence type="ECO:0000256" key="4">
    <source>
        <dbReference type="ARBA" id="ARBA00022989"/>
    </source>
</evidence>
<protein>
    <submittedName>
        <fullName evidence="8">RDD family protein</fullName>
    </submittedName>
</protein>
<evidence type="ECO:0000256" key="6">
    <source>
        <dbReference type="SAM" id="Phobius"/>
    </source>
</evidence>
<name>A0ABN1II94_9GAMM</name>
<comment type="subcellular location">
    <subcellularLocation>
        <location evidence="1">Cell membrane</location>
        <topology evidence="1">Multi-pass membrane protein</topology>
    </subcellularLocation>
</comment>
<dbReference type="InterPro" id="IPR051791">
    <property type="entry name" value="Pra-immunoreactive"/>
</dbReference>
<evidence type="ECO:0000256" key="5">
    <source>
        <dbReference type="ARBA" id="ARBA00023136"/>
    </source>
</evidence>
<dbReference type="PANTHER" id="PTHR36115">
    <property type="entry name" value="PROLINE-RICH ANTIGEN HOMOLOG-RELATED"/>
    <property type="match status" value="1"/>
</dbReference>
<feature type="transmembrane region" description="Helical" evidence="6">
    <location>
        <begin position="61"/>
        <end position="81"/>
    </location>
</feature>
<feature type="transmembrane region" description="Helical" evidence="6">
    <location>
        <begin position="113"/>
        <end position="135"/>
    </location>
</feature>
<feature type="domain" description="RDD" evidence="7">
    <location>
        <begin position="19"/>
        <end position="147"/>
    </location>
</feature>
<evidence type="ECO:0000313" key="8">
    <source>
        <dbReference type="EMBL" id="GAA0714355.1"/>
    </source>
</evidence>
<keyword evidence="5 6" id="KW-0472">Membrane</keyword>
<reference evidence="8 9" key="1">
    <citation type="journal article" date="2019" name="Int. J. Syst. Evol. Microbiol.">
        <title>The Global Catalogue of Microorganisms (GCM) 10K type strain sequencing project: providing services to taxonomists for standard genome sequencing and annotation.</title>
        <authorList>
            <consortium name="The Broad Institute Genomics Platform"/>
            <consortium name="The Broad Institute Genome Sequencing Center for Infectious Disease"/>
            <person name="Wu L."/>
            <person name="Ma J."/>
        </authorList>
    </citation>
    <scope>NUCLEOTIDE SEQUENCE [LARGE SCALE GENOMIC DNA]</scope>
    <source>
        <strain evidence="8 9">JCM 15421</strain>
    </source>
</reference>
<keyword evidence="9" id="KW-1185">Reference proteome</keyword>
<evidence type="ECO:0000259" key="7">
    <source>
        <dbReference type="Pfam" id="PF06271"/>
    </source>
</evidence>
<keyword evidence="3 6" id="KW-0812">Transmembrane</keyword>
<organism evidence="8 9">
    <name type="scientific">Dokdonella soli</name>
    <dbReference type="NCBI Taxonomy" id="529810"/>
    <lineage>
        <taxon>Bacteria</taxon>
        <taxon>Pseudomonadati</taxon>
        <taxon>Pseudomonadota</taxon>
        <taxon>Gammaproteobacteria</taxon>
        <taxon>Lysobacterales</taxon>
        <taxon>Rhodanobacteraceae</taxon>
        <taxon>Dokdonella</taxon>
    </lineage>
</organism>
<accession>A0ABN1II94</accession>
<proteinExistence type="predicted"/>
<evidence type="ECO:0000256" key="1">
    <source>
        <dbReference type="ARBA" id="ARBA00004651"/>
    </source>
</evidence>
<feature type="transmembrane region" description="Helical" evidence="6">
    <location>
        <begin position="28"/>
        <end position="49"/>
    </location>
</feature>
<gene>
    <name evidence="8" type="ORF">GCM10009105_18830</name>
</gene>
<sequence length="157" mass="17082">MTLTAVTGFFATMSPLTPAPLWLRLAAAVYDLFPLIALWMLTAGLFLLAVHGNIDVAHPPLAYHLALRGALLGVTAAYFVISWSRGGQTIGMRAWRLRVVAADGGALPWPRSFLRFAVALISLLTLGLGFLWCLVDRERRGWHDLAATSSVERLPSA</sequence>
<dbReference type="Pfam" id="PF06271">
    <property type="entry name" value="RDD"/>
    <property type="match status" value="1"/>
</dbReference>
<dbReference type="InterPro" id="IPR010432">
    <property type="entry name" value="RDD"/>
</dbReference>
<comment type="caution">
    <text evidence="8">The sequence shown here is derived from an EMBL/GenBank/DDBJ whole genome shotgun (WGS) entry which is preliminary data.</text>
</comment>